<feature type="region of interest" description="Disordered" evidence="1">
    <location>
        <begin position="27"/>
        <end position="80"/>
    </location>
</feature>
<accession>R0KGX2</accession>
<evidence type="ECO:0000313" key="2">
    <source>
        <dbReference type="EMBL" id="EOA88514.1"/>
    </source>
</evidence>
<keyword evidence="3" id="KW-1185">Reference proteome</keyword>
<dbReference type="EMBL" id="KB908537">
    <property type="protein sequence ID" value="EOA88514.1"/>
    <property type="molecule type" value="Genomic_DNA"/>
</dbReference>
<protein>
    <submittedName>
        <fullName evidence="2">Uncharacterized protein</fullName>
    </submittedName>
</protein>
<dbReference type="Proteomes" id="UP000016935">
    <property type="component" value="Unassembled WGS sequence"/>
</dbReference>
<evidence type="ECO:0000256" key="1">
    <source>
        <dbReference type="SAM" id="MobiDB-lite"/>
    </source>
</evidence>
<reference evidence="2 3" key="1">
    <citation type="journal article" date="2012" name="PLoS Pathog.">
        <title>Diverse lifestyles and strategies of plant pathogenesis encoded in the genomes of eighteen Dothideomycetes fungi.</title>
        <authorList>
            <person name="Ohm R.A."/>
            <person name="Feau N."/>
            <person name="Henrissat B."/>
            <person name="Schoch C.L."/>
            <person name="Horwitz B.A."/>
            <person name="Barry K.W."/>
            <person name="Condon B.J."/>
            <person name="Copeland A.C."/>
            <person name="Dhillon B."/>
            <person name="Glaser F."/>
            <person name="Hesse C.N."/>
            <person name="Kosti I."/>
            <person name="LaButti K."/>
            <person name="Lindquist E.A."/>
            <person name="Lucas S."/>
            <person name="Salamov A.A."/>
            <person name="Bradshaw R.E."/>
            <person name="Ciuffetti L."/>
            <person name="Hamelin R.C."/>
            <person name="Kema G.H.J."/>
            <person name="Lawrence C."/>
            <person name="Scott J.A."/>
            <person name="Spatafora J.W."/>
            <person name="Turgeon B.G."/>
            <person name="de Wit P.J.G.M."/>
            <person name="Zhong S."/>
            <person name="Goodwin S.B."/>
            <person name="Grigoriev I.V."/>
        </authorList>
    </citation>
    <scope>NUCLEOTIDE SEQUENCE [LARGE SCALE GENOMIC DNA]</scope>
    <source>
        <strain evidence="3">28A</strain>
    </source>
</reference>
<proteinExistence type="predicted"/>
<dbReference type="HOGENOM" id="CLU_1653207_0_0_1"/>
<evidence type="ECO:0000313" key="3">
    <source>
        <dbReference type="Proteomes" id="UP000016935"/>
    </source>
</evidence>
<dbReference type="GeneID" id="19400528"/>
<dbReference type="AlphaFoldDB" id="R0KGX2"/>
<name>R0KGX2_EXST2</name>
<gene>
    <name evidence="2" type="ORF">SETTUDRAFT_168385</name>
</gene>
<reference evidence="2 3" key="2">
    <citation type="journal article" date="2013" name="PLoS Genet.">
        <title>Comparative genome structure, secondary metabolite, and effector coding capacity across Cochliobolus pathogens.</title>
        <authorList>
            <person name="Condon B.J."/>
            <person name="Leng Y."/>
            <person name="Wu D."/>
            <person name="Bushley K.E."/>
            <person name="Ohm R.A."/>
            <person name="Otillar R."/>
            <person name="Martin J."/>
            <person name="Schackwitz W."/>
            <person name="Grimwood J."/>
            <person name="MohdZainudin N."/>
            <person name="Xue C."/>
            <person name="Wang R."/>
            <person name="Manning V.A."/>
            <person name="Dhillon B."/>
            <person name="Tu Z.J."/>
            <person name="Steffenson B.J."/>
            <person name="Salamov A."/>
            <person name="Sun H."/>
            <person name="Lowry S."/>
            <person name="LaButti K."/>
            <person name="Han J."/>
            <person name="Copeland A."/>
            <person name="Lindquist E."/>
            <person name="Barry K."/>
            <person name="Schmutz J."/>
            <person name="Baker S.E."/>
            <person name="Ciuffetti L.M."/>
            <person name="Grigoriev I.V."/>
            <person name="Zhong S."/>
            <person name="Turgeon B.G."/>
        </authorList>
    </citation>
    <scope>NUCLEOTIDE SEQUENCE [LARGE SCALE GENOMIC DNA]</scope>
    <source>
        <strain evidence="3">28A</strain>
    </source>
</reference>
<sequence length="160" mass="17077">MCSANPAVAWRKASAVRFACACTGALSPHQPALASPRQPSPALAPGDRRHDEKAAMPARPMATTNLASPHPPGPSNKAILTRPATPAHRAALSASLLGTDRNLRLANTVTRTGQAACYWPGRCRLVPVLVPTHQYYSLFRGGYSRHAPYQDSPPVHQTLS</sequence>
<dbReference type="RefSeq" id="XP_008023912.1">
    <property type="nucleotide sequence ID" value="XM_008025721.1"/>
</dbReference>
<organism evidence="2 3">
    <name type="scientific">Exserohilum turcicum (strain 28A)</name>
    <name type="common">Northern leaf blight fungus</name>
    <name type="synonym">Setosphaeria turcica</name>
    <dbReference type="NCBI Taxonomy" id="671987"/>
    <lineage>
        <taxon>Eukaryota</taxon>
        <taxon>Fungi</taxon>
        <taxon>Dikarya</taxon>
        <taxon>Ascomycota</taxon>
        <taxon>Pezizomycotina</taxon>
        <taxon>Dothideomycetes</taxon>
        <taxon>Pleosporomycetidae</taxon>
        <taxon>Pleosporales</taxon>
        <taxon>Pleosporineae</taxon>
        <taxon>Pleosporaceae</taxon>
        <taxon>Exserohilum</taxon>
    </lineage>
</organism>